<name>A0A0G0G955_9BACT</name>
<gene>
    <name evidence="8" type="ORF">US40_C0002G0081</name>
</gene>
<evidence type="ECO:0000259" key="7">
    <source>
        <dbReference type="Pfam" id="PF00892"/>
    </source>
</evidence>
<keyword evidence="2" id="KW-1003">Cell membrane</keyword>
<dbReference type="InterPro" id="IPR050638">
    <property type="entry name" value="AA-Vitamin_Transporters"/>
</dbReference>
<dbReference type="PANTHER" id="PTHR32322">
    <property type="entry name" value="INNER MEMBRANE TRANSPORTER"/>
    <property type="match status" value="1"/>
</dbReference>
<feature type="transmembrane region" description="Helical" evidence="6">
    <location>
        <begin position="124"/>
        <end position="140"/>
    </location>
</feature>
<keyword evidence="4 6" id="KW-1133">Transmembrane helix</keyword>
<feature type="transmembrane region" description="Helical" evidence="6">
    <location>
        <begin position="7"/>
        <end position="31"/>
    </location>
</feature>
<feature type="domain" description="EamA" evidence="7">
    <location>
        <begin position="147"/>
        <end position="281"/>
    </location>
</feature>
<evidence type="ECO:0000256" key="6">
    <source>
        <dbReference type="SAM" id="Phobius"/>
    </source>
</evidence>
<dbReference type="PANTHER" id="PTHR32322:SF18">
    <property type="entry name" value="S-ADENOSYLMETHIONINE_S-ADENOSYLHOMOCYSTEINE TRANSPORTER"/>
    <property type="match status" value="1"/>
</dbReference>
<reference evidence="8 9" key="1">
    <citation type="journal article" date="2015" name="Nature">
        <title>rRNA introns, odd ribosomes, and small enigmatic genomes across a large radiation of phyla.</title>
        <authorList>
            <person name="Brown C.T."/>
            <person name="Hug L.A."/>
            <person name="Thomas B.C."/>
            <person name="Sharon I."/>
            <person name="Castelle C.J."/>
            <person name="Singh A."/>
            <person name="Wilkins M.J."/>
            <person name="Williams K.H."/>
            <person name="Banfield J.F."/>
        </authorList>
    </citation>
    <scope>NUCLEOTIDE SEQUENCE [LARGE SCALE GENOMIC DNA]</scope>
</reference>
<evidence type="ECO:0000313" key="9">
    <source>
        <dbReference type="Proteomes" id="UP000034917"/>
    </source>
</evidence>
<feature type="transmembrane region" description="Helical" evidence="6">
    <location>
        <begin position="209"/>
        <end position="231"/>
    </location>
</feature>
<keyword evidence="5 6" id="KW-0472">Membrane</keyword>
<evidence type="ECO:0000313" key="8">
    <source>
        <dbReference type="EMBL" id="KKQ26547.1"/>
    </source>
</evidence>
<evidence type="ECO:0000256" key="1">
    <source>
        <dbReference type="ARBA" id="ARBA00004651"/>
    </source>
</evidence>
<dbReference type="Proteomes" id="UP000034917">
    <property type="component" value="Unassembled WGS sequence"/>
</dbReference>
<proteinExistence type="predicted"/>
<feature type="transmembrane region" description="Helical" evidence="6">
    <location>
        <begin position="264"/>
        <end position="284"/>
    </location>
</feature>
<dbReference type="SUPFAM" id="SSF103481">
    <property type="entry name" value="Multidrug resistance efflux transporter EmrE"/>
    <property type="match status" value="2"/>
</dbReference>
<feature type="transmembrane region" description="Helical" evidence="6">
    <location>
        <begin position="176"/>
        <end position="197"/>
    </location>
</feature>
<evidence type="ECO:0000256" key="5">
    <source>
        <dbReference type="ARBA" id="ARBA00023136"/>
    </source>
</evidence>
<evidence type="ECO:0000256" key="2">
    <source>
        <dbReference type="ARBA" id="ARBA00022475"/>
    </source>
</evidence>
<dbReference type="InterPro" id="IPR037185">
    <property type="entry name" value="EmrE-like"/>
</dbReference>
<dbReference type="Pfam" id="PF00892">
    <property type="entry name" value="EamA"/>
    <property type="match status" value="2"/>
</dbReference>
<comment type="caution">
    <text evidence="8">The sequence shown here is derived from an EMBL/GenBank/DDBJ whole genome shotgun (WGS) entry which is preliminary data.</text>
</comment>
<protein>
    <submittedName>
        <fullName evidence="8">Permease</fullName>
    </submittedName>
</protein>
<dbReference type="EMBL" id="LBSV01000002">
    <property type="protein sequence ID" value="KKQ26547.1"/>
    <property type="molecule type" value="Genomic_DNA"/>
</dbReference>
<feature type="domain" description="EamA" evidence="7">
    <location>
        <begin position="5"/>
        <end position="138"/>
    </location>
</feature>
<accession>A0A0G0G955</accession>
<sequence>MNTNKGFLSLLSCGLILALFGLLVRLLHNFIGNFTQVGMRMLLAGLIVLPYLFIKKIPLKIDKQKPRLFSILVISFPLYILFFTVSINATKIANSFFYLFTSTMLTSYVLGYFYFKEKMDFQKILVAILSITGLLLFMIPSIDSGLIGPVTGIIGGFLYGISNTTRKYYVDKINKWVIIFYQMIIGALLILPIAYFLNEFGTNNWIFPSILLITIFGLGLVLIQILLFVGLSNFRLNLGSIVLASQLIFVLLIAIFVFKEIPTLLEVLGAFFIGISVFLSNIQIKNSTLKVFK</sequence>
<keyword evidence="3 6" id="KW-0812">Transmembrane</keyword>
<feature type="transmembrane region" description="Helical" evidence="6">
    <location>
        <begin position="37"/>
        <end position="54"/>
    </location>
</feature>
<comment type="subcellular location">
    <subcellularLocation>
        <location evidence="1">Cell membrane</location>
        <topology evidence="1">Multi-pass membrane protein</topology>
    </subcellularLocation>
</comment>
<feature type="transmembrane region" description="Helical" evidence="6">
    <location>
        <begin position="238"/>
        <end position="258"/>
    </location>
</feature>
<evidence type="ECO:0000256" key="4">
    <source>
        <dbReference type="ARBA" id="ARBA00022989"/>
    </source>
</evidence>
<dbReference type="InterPro" id="IPR000620">
    <property type="entry name" value="EamA_dom"/>
</dbReference>
<evidence type="ECO:0000256" key="3">
    <source>
        <dbReference type="ARBA" id="ARBA00022692"/>
    </source>
</evidence>
<organism evidence="8 9">
    <name type="scientific">Candidatus Roizmanbacteria bacterium GW2011_GWC2_37_13</name>
    <dbReference type="NCBI Taxonomy" id="1618486"/>
    <lineage>
        <taxon>Bacteria</taxon>
        <taxon>Candidatus Roizmaniibacteriota</taxon>
    </lineage>
</organism>
<dbReference type="AlphaFoldDB" id="A0A0G0G955"/>
<feature type="transmembrane region" description="Helical" evidence="6">
    <location>
        <begin position="66"/>
        <end position="89"/>
    </location>
</feature>
<dbReference type="GO" id="GO:0005886">
    <property type="term" value="C:plasma membrane"/>
    <property type="evidence" value="ECO:0007669"/>
    <property type="project" value="UniProtKB-SubCell"/>
</dbReference>
<feature type="transmembrane region" description="Helical" evidence="6">
    <location>
        <begin position="95"/>
        <end position="115"/>
    </location>
</feature>
<feature type="transmembrane region" description="Helical" evidence="6">
    <location>
        <begin position="146"/>
        <end position="164"/>
    </location>
</feature>